<organism evidence="3 4">
    <name type="scientific">Fusarium oxysporum NRRL 32931</name>
    <dbReference type="NCBI Taxonomy" id="660029"/>
    <lineage>
        <taxon>Eukaryota</taxon>
        <taxon>Fungi</taxon>
        <taxon>Dikarya</taxon>
        <taxon>Ascomycota</taxon>
        <taxon>Pezizomycotina</taxon>
        <taxon>Sordariomycetes</taxon>
        <taxon>Hypocreomycetidae</taxon>
        <taxon>Hypocreales</taxon>
        <taxon>Nectriaceae</taxon>
        <taxon>Fusarium</taxon>
        <taxon>Fusarium oxysporum species complex</taxon>
    </lineage>
</organism>
<comment type="similarity">
    <text evidence="1">Belongs to the tpcK family.</text>
</comment>
<evidence type="ECO:0000259" key="2">
    <source>
        <dbReference type="Pfam" id="PF07110"/>
    </source>
</evidence>
<proteinExistence type="inferred from homology"/>
<evidence type="ECO:0000313" key="4">
    <source>
        <dbReference type="Proteomes" id="UP000030753"/>
    </source>
</evidence>
<evidence type="ECO:0000256" key="1">
    <source>
        <dbReference type="ARBA" id="ARBA00005986"/>
    </source>
</evidence>
<evidence type="ECO:0000313" key="3">
    <source>
        <dbReference type="EMBL" id="EWY92076.1"/>
    </source>
</evidence>
<name>W9IHU3_FUSOX</name>
<feature type="domain" description="EthD" evidence="2">
    <location>
        <begin position="13"/>
        <end position="102"/>
    </location>
</feature>
<dbReference type="InterPro" id="IPR011008">
    <property type="entry name" value="Dimeric_a/b-barrel"/>
</dbReference>
<dbReference type="HOGENOM" id="CLU_1133622_0_0_1"/>
<dbReference type="Pfam" id="PF07110">
    <property type="entry name" value="EthD"/>
    <property type="match status" value="1"/>
</dbReference>
<dbReference type="AlphaFoldDB" id="W9IHU3"/>
<dbReference type="SUPFAM" id="SSF54909">
    <property type="entry name" value="Dimeric alpha+beta barrel"/>
    <property type="match status" value="1"/>
</dbReference>
<dbReference type="InterPro" id="IPR009799">
    <property type="entry name" value="EthD_dom"/>
</dbReference>
<protein>
    <recommendedName>
        <fullName evidence="2">EthD domain-containing protein</fullName>
    </recommendedName>
</protein>
<dbReference type="GO" id="GO:0016491">
    <property type="term" value="F:oxidoreductase activity"/>
    <property type="evidence" value="ECO:0007669"/>
    <property type="project" value="InterPro"/>
</dbReference>
<sequence length="245" mass="27344">MSSLKMIILSRRKPGMTKSEAQDYLYKVHGPLTKSPNPSEDPSKYSQFFFSDSASHSELDCHQSGWDLGGELYFESEEHLVRVLTSAWFQEKISPDNENFSKKNATQLYVAREKIIFGHEDIIDSSSTPDEAQTLAMYVIEAHSSGPGPDQIAEDFAATLRLDAADRVRALYLNIPLELSGAASGYKKKLAPGPLILGVYLEGPQAIPAFRAAQGRFERSFSHYLDIEKCQTIVGFRAIIYKKTV</sequence>
<gene>
    <name evidence="3" type="ORF">FOYG_08976</name>
</gene>
<reference evidence="3 4" key="1">
    <citation type="submission" date="2011-06" db="EMBL/GenBank/DDBJ databases">
        <title>The Genome Sequence of Fusarium oxysporum FOSC 3-a.</title>
        <authorList>
            <consortium name="The Broad Institute Genome Sequencing Platform"/>
            <person name="Ma L.-J."/>
            <person name="Gale L.R."/>
            <person name="Schwartz D.C."/>
            <person name="Zhou S."/>
            <person name="Corby-Kistler H."/>
            <person name="Young S.K."/>
            <person name="Zeng Q."/>
            <person name="Gargeya S."/>
            <person name="Fitzgerald M."/>
            <person name="Haas B."/>
            <person name="Abouelleil A."/>
            <person name="Alvarado L."/>
            <person name="Arachchi H.M."/>
            <person name="Berlin A."/>
            <person name="Brown A."/>
            <person name="Chapman S.B."/>
            <person name="Chen Z."/>
            <person name="Dunbar C."/>
            <person name="Freedman E."/>
            <person name="Gearin G."/>
            <person name="Gellesch M."/>
            <person name="Goldberg J."/>
            <person name="Griggs A."/>
            <person name="Gujja S."/>
            <person name="Heiman D."/>
            <person name="Howarth C."/>
            <person name="Larson L."/>
            <person name="Lui A."/>
            <person name="MacDonald P.J.P."/>
            <person name="Mehta T."/>
            <person name="Montmayeur A."/>
            <person name="Murphy C."/>
            <person name="Neiman D."/>
            <person name="Pearson M."/>
            <person name="Priest M."/>
            <person name="Roberts A."/>
            <person name="Saif S."/>
            <person name="Shea T."/>
            <person name="Shenoy N."/>
            <person name="Sisk P."/>
            <person name="Stolte C."/>
            <person name="Sykes S."/>
            <person name="Wortman J."/>
            <person name="Nusbaum C."/>
            <person name="Birren B."/>
        </authorList>
    </citation>
    <scope>NUCLEOTIDE SEQUENCE [LARGE SCALE GENOMIC DNA]</scope>
    <source>
        <strain evidence="4">FOSC 3-a</strain>
    </source>
</reference>
<dbReference type="EMBL" id="JH717843">
    <property type="protein sequence ID" value="EWY92076.1"/>
    <property type="molecule type" value="Genomic_DNA"/>
</dbReference>
<dbReference type="Proteomes" id="UP000030753">
    <property type="component" value="Unassembled WGS sequence"/>
</dbReference>
<dbReference type="Gene3D" id="3.30.70.100">
    <property type="match status" value="1"/>
</dbReference>
<accession>W9IHU3</accession>